<dbReference type="RefSeq" id="XP_013251074.1">
    <property type="nucleotide sequence ID" value="XM_013395620.1"/>
</dbReference>
<dbReference type="Proteomes" id="UP000018050">
    <property type="component" value="Unassembled WGS sequence"/>
</dbReference>
<feature type="compositionally biased region" description="Polar residues" evidence="1">
    <location>
        <begin position="171"/>
        <end position="190"/>
    </location>
</feature>
<sequence length="450" mass="47965">MSRKKGPLSAACSTYPSSGPKRDFATEVESRQANAAKMYPAGYTDASSYAYGHKYQYGRSPQPQSWAYYYEPENYSSPRPVTAQAEVALPEPISGSWARILGGVPRSPMQPVIFPAHSGAAIEISQPGLSPRNDLLTASGWRTIEVVGGLSVEKQEKNAEVNQEKEEEGLQRQQFESKASQTEPTSSSSKNVKDNKGALRAPAAKRKPAAAKKLPKGHAPLQQPEGDEAIRDDTAPEPPQNAAPEQSSPSRAEAEQPAGRSEPNGQGKGIGEALNKGQGEDAIANENDVVHRGPPFAGPNQQSTMDTSSKSKQTDTQEENEAAPSDEPSVDGEKEEKHLNSGNQSQSHVKNPSEDKPHGFALFSVEGSAPSVGGTLGPLTPRQQKSPGQYPPAFVRGEADAPGATCGWPVGYVPPPDDKYKELVVGSQVYLEGGTFYLSETGAYLLGLRG</sequence>
<feature type="compositionally biased region" description="Polar residues" evidence="1">
    <location>
        <begin position="340"/>
        <end position="350"/>
    </location>
</feature>
<accession>U6GHF7</accession>
<evidence type="ECO:0000256" key="1">
    <source>
        <dbReference type="SAM" id="MobiDB-lite"/>
    </source>
</evidence>
<proteinExistence type="predicted"/>
<name>U6GHF7_EIMAC</name>
<dbReference type="OMA" id="KMYPAGY"/>
<gene>
    <name evidence="2" type="ORF">EAH_00001250</name>
</gene>
<feature type="region of interest" description="Disordered" evidence="1">
    <location>
        <begin position="1"/>
        <end position="24"/>
    </location>
</feature>
<protein>
    <submittedName>
        <fullName evidence="2">Uncharacterized protein</fullName>
    </submittedName>
</protein>
<dbReference type="AlphaFoldDB" id="U6GHF7"/>
<dbReference type="EMBL" id="HG670908">
    <property type="protein sequence ID" value="CDI78723.1"/>
    <property type="molecule type" value="Genomic_DNA"/>
</dbReference>
<evidence type="ECO:0000313" key="3">
    <source>
        <dbReference type="Proteomes" id="UP000018050"/>
    </source>
</evidence>
<feature type="compositionally biased region" description="Polar residues" evidence="1">
    <location>
        <begin position="299"/>
        <end position="311"/>
    </location>
</feature>
<feature type="compositionally biased region" description="Basic and acidic residues" evidence="1">
    <location>
        <begin position="153"/>
        <end position="170"/>
    </location>
</feature>
<reference evidence="2" key="1">
    <citation type="submission" date="2013-10" db="EMBL/GenBank/DDBJ databases">
        <title>Genomic analysis of the causative agents of coccidiosis in chickens.</title>
        <authorList>
            <person name="Reid A.J."/>
            <person name="Blake D."/>
            <person name="Billington K."/>
            <person name="Browne H."/>
            <person name="Dunn M."/>
            <person name="Hung S."/>
            <person name="Kawahara F."/>
            <person name="Miranda-Saavedra D."/>
            <person name="Mourier T."/>
            <person name="Nagra H."/>
            <person name="Otto T.D."/>
            <person name="Rawlings N."/>
            <person name="Sanchez A."/>
            <person name="Sanders M."/>
            <person name="Subramaniam C."/>
            <person name="Tay Y."/>
            <person name="Dear P."/>
            <person name="Doerig C."/>
            <person name="Gruber A."/>
            <person name="Parkinson J."/>
            <person name="Shirley M."/>
            <person name="Wan K.L."/>
            <person name="Berriman M."/>
            <person name="Tomley F."/>
            <person name="Pain A."/>
        </authorList>
    </citation>
    <scope>NUCLEOTIDE SEQUENCE [LARGE SCALE GENOMIC DNA]</scope>
    <source>
        <strain evidence="2">Houghton</strain>
    </source>
</reference>
<feature type="region of interest" description="Disordered" evidence="1">
    <location>
        <begin position="149"/>
        <end position="398"/>
    </location>
</feature>
<keyword evidence="3" id="KW-1185">Reference proteome</keyword>
<evidence type="ECO:0000313" key="2">
    <source>
        <dbReference type="EMBL" id="CDI78723.1"/>
    </source>
</evidence>
<dbReference type="VEuPathDB" id="ToxoDB:EAH_00001250"/>
<reference evidence="2" key="2">
    <citation type="submission" date="2013-10" db="EMBL/GenBank/DDBJ databases">
        <authorList>
            <person name="Aslett M."/>
        </authorList>
    </citation>
    <scope>NUCLEOTIDE SEQUENCE [LARGE SCALE GENOMIC DNA]</scope>
    <source>
        <strain evidence="2">Houghton</strain>
    </source>
</reference>
<dbReference type="GeneID" id="25268195"/>
<dbReference type="OrthoDB" id="345476at2759"/>
<organism evidence="2 3">
    <name type="scientific">Eimeria acervulina</name>
    <name type="common">Coccidian parasite</name>
    <dbReference type="NCBI Taxonomy" id="5801"/>
    <lineage>
        <taxon>Eukaryota</taxon>
        <taxon>Sar</taxon>
        <taxon>Alveolata</taxon>
        <taxon>Apicomplexa</taxon>
        <taxon>Conoidasida</taxon>
        <taxon>Coccidia</taxon>
        <taxon>Eucoccidiorida</taxon>
        <taxon>Eimeriorina</taxon>
        <taxon>Eimeriidae</taxon>
        <taxon>Eimeria</taxon>
    </lineage>
</organism>
<feature type="compositionally biased region" description="Basic residues" evidence="1">
    <location>
        <begin position="203"/>
        <end position="216"/>
    </location>
</feature>